<protein>
    <submittedName>
        <fullName evidence="1">Uncharacterized protein</fullName>
    </submittedName>
</protein>
<name>A0A8X7V2H5_BRACI</name>
<organism evidence="1 2">
    <name type="scientific">Brassica carinata</name>
    <name type="common">Ethiopian mustard</name>
    <name type="synonym">Abyssinian cabbage</name>
    <dbReference type="NCBI Taxonomy" id="52824"/>
    <lineage>
        <taxon>Eukaryota</taxon>
        <taxon>Viridiplantae</taxon>
        <taxon>Streptophyta</taxon>
        <taxon>Embryophyta</taxon>
        <taxon>Tracheophyta</taxon>
        <taxon>Spermatophyta</taxon>
        <taxon>Magnoliopsida</taxon>
        <taxon>eudicotyledons</taxon>
        <taxon>Gunneridae</taxon>
        <taxon>Pentapetalae</taxon>
        <taxon>rosids</taxon>
        <taxon>malvids</taxon>
        <taxon>Brassicales</taxon>
        <taxon>Brassicaceae</taxon>
        <taxon>Brassiceae</taxon>
        <taxon>Brassica</taxon>
    </lineage>
</organism>
<evidence type="ECO:0000313" key="1">
    <source>
        <dbReference type="EMBL" id="KAG2299804.1"/>
    </source>
</evidence>
<sequence>MAEHCMVIAGEWKSSADNLWNFSIDKDHMTRIVPLHSGISLTELLSNVFKEFFDKSNTIRTAVLSYWPPNSKELATGLTTQPIMLTNDGIVSFFYQHFQAIKGINLSTTRNLTSHRCSTTLCMKRMMYPISTLMMMNLMSGKCMHQSKTARSV</sequence>
<comment type="caution">
    <text evidence="1">The sequence shown here is derived from an EMBL/GenBank/DDBJ whole genome shotgun (WGS) entry which is preliminary data.</text>
</comment>
<accession>A0A8X7V2H5</accession>
<dbReference type="EMBL" id="JAAMPC010000008">
    <property type="protein sequence ID" value="KAG2299804.1"/>
    <property type="molecule type" value="Genomic_DNA"/>
</dbReference>
<evidence type="ECO:0000313" key="2">
    <source>
        <dbReference type="Proteomes" id="UP000886595"/>
    </source>
</evidence>
<dbReference type="AlphaFoldDB" id="A0A8X7V2H5"/>
<reference evidence="1 2" key="1">
    <citation type="submission" date="2020-02" db="EMBL/GenBank/DDBJ databases">
        <authorList>
            <person name="Ma Q."/>
            <person name="Huang Y."/>
            <person name="Song X."/>
            <person name="Pei D."/>
        </authorList>
    </citation>
    <scope>NUCLEOTIDE SEQUENCE [LARGE SCALE GENOMIC DNA]</scope>
    <source>
        <strain evidence="1">Sxm20200214</strain>
        <tissue evidence="1">Leaf</tissue>
    </source>
</reference>
<gene>
    <name evidence="1" type="ORF">Bca52824_036276</name>
</gene>
<dbReference type="OrthoDB" id="1100482at2759"/>
<proteinExistence type="predicted"/>
<dbReference type="Proteomes" id="UP000886595">
    <property type="component" value="Unassembled WGS sequence"/>
</dbReference>
<keyword evidence="2" id="KW-1185">Reference proteome</keyword>